<accession>A0A372MJ52</accession>
<evidence type="ECO:0000256" key="1">
    <source>
        <dbReference type="ARBA" id="ARBA00004202"/>
    </source>
</evidence>
<organism evidence="11 12">
    <name type="scientific">Sphaerochaeta halotolerans</name>
    <dbReference type="NCBI Taxonomy" id="2293840"/>
    <lineage>
        <taxon>Bacteria</taxon>
        <taxon>Pseudomonadati</taxon>
        <taxon>Spirochaetota</taxon>
        <taxon>Spirochaetia</taxon>
        <taxon>Spirochaetales</taxon>
        <taxon>Sphaerochaetaceae</taxon>
        <taxon>Sphaerochaeta</taxon>
    </lineage>
</organism>
<gene>
    <name evidence="11" type="ORF">DYP60_02080</name>
</gene>
<dbReference type="EMBL" id="QUWK01000002">
    <property type="protein sequence ID" value="RFU95815.1"/>
    <property type="molecule type" value="Genomic_DNA"/>
</dbReference>
<proteinExistence type="predicted"/>
<dbReference type="InterPro" id="IPR003593">
    <property type="entry name" value="AAA+_ATPase"/>
</dbReference>
<feature type="domain" description="ABC transporter" evidence="10">
    <location>
        <begin position="250"/>
        <end position="498"/>
    </location>
</feature>
<dbReference type="InterPro" id="IPR017871">
    <property type="entry name" value="ABC_transporter-like_CS"/>
</dbReference>
<dbReference type="Gene3D" id="3.40.50.300">
    <property type="entry name" value="P-loop containing nucleotide triphosphate hydrolases"/>
    <property type="match status" value="2"/>
</dbReference>
<keyword evidence="6" id="KW-0547">Nucleotide-binding</keyword>
<dbReference type="PROSITE" id="PS00211">
    <property type="entry name" value="ABC_TRANSPORTER_1"/>
    <property type="match status" value="1"/>
</dbReference>
<protein>
    <submittedName>
        <fullName evidence="11">Sugar ABC transporter ATP-binding protein</fullName>
    </submittedName>
</protein>
<dbReference type="GO" id="GO:0005886">
    <property type="term" value="C:plasma membrane"/>
    <property type="evidence" value="ECO:0007669"/>
    <property type="project" value="UniProtKB-SubCell"/>
</dbReference>
<dbReference type="InterPro" id="IPR027417">
    <property type="entry name" value="P-loop_NTPase"/>
</dbReference>
<evidence type="ECO:0000256" key="4">
    <source>
        <dbReference type="ARBA" id="ARBA00022597"/>
    </source>
</evidence>
<keyword evidence="4" id="KW-0762">Sugar transport</keyword>
<dbReference type="CDD" id="cd03216">
    <property type="entry name" value="ABC_Carb_Monos_I"/>
    <property type="match status" value="1"/>
</dbReference>
<dbReference type="GO" id="GO:0005524">
    <property type="term" value="F:ATP binding"/>
    <property type="evidence" value="ECO:0007669"/>
    <property type="project" value="UniProtKB-KW"/>
</dbReference>
<evidence type="ECO:0000313" key="11">
    <source>
        <dbReference type="EMBL" id="RFU95815.1"/>
    </source>
</evidence>
<dbReference type="Proteomes" id="UP000264002">
    <property type="component" value="Unassembled WGS sequence"/>
</dbReference>
<keyword evidence="8" id="KW-1278">Translocase</keyword>
<keyword evidence="2" id="KW-0813">Transport</keyword>
<evidence type="ECO:0000256" key="6">
    <source>
        <dbReference type="ARBA" id="ARBA00022741"/>
    </source>
</evidence>
<dbReference type="PROSITE" id="PS50893">
    <property type="entry name" value="ABC_TRANSPORTER_2"/>
    <property type="match status" value="2"/>
</dbReference>
<dbReference type="SMART" id="SM00382">
    <property type="entry name" value="AAA"/>
    <property type="match status" value="2"/>
</dbReference>
<comment type="caution">
    <text evidence="11">The sequence shown here is derived from an EMBL/GenBank/DDBJ whole genome shotgun (WGS) entry which is preliminary data.</text>
</comment>
<evidence type="ECO:0000256" key="7">
    <source>
        <dbReference type="ARBA" id="ARBA00022840"/>
    </source>
</evidence>
<evidence type="ECO:0000313" key="12">
    <source>
        <dbReference type="Proteomes" id="UP000264002"/>
    </source>
</evidence>
<dbReference type="FunFam" id="3.40.50.300:FF:000127">
    <property type="entry name" value="Ribose import ATP-binding protein RbsA"/>
    <property type="match status" value="1"/>
</dbReference>
<dbReference type="AlphaFoldDB" id="A0A372MJ52"/>
<evidence type="ECO:0000256" key="3">
    <source>
        <dbReference type="ARBA" id="ARBA00022475"/>
    </source>
</evidence>
<evidence type="ECO:0000256" key="9">
    <source>
        <dbReference type="ARBA" id="ARBA00023136"/>
    </source>
</evidence>
<keyword evidence="9" id="KW-0472">Membrane</keyword>
<evidence type="ECO:0000256" key="2">
    <source>
        <dbReference type="ARBA" id="ARBA00022448"/>
    </source>
</evidence>
<dbReference type="RefSeq" id="WP_117329213.1">
    <property type="nucleotide sequence ID" value="NZ_QUWK01000002.1"/>
</dbReference>
<comment type="subcellular location">
    <subcellularLocation>
        <location evidence="1">Cell membrane</location>
        <topology evidence="1">Peripheral membrane protein</topology>
    </subcellularLocation>
</comment>
<keyword evidence="7 11" id="KW-0067">ATP-binding</keyword>
<evidence type="ECO:0000259" key="10">
    <source>
        <dbReference type="PROSITE" id="PS50893"/>
    </source>
</evidence>
<dbReference type="PANTHER" id="PTHR43790">
    <property type="entry name" value="CARBOHYDRATE TRANSPORT ATP-BINDING PROTEIN MG119-RELATED"/>
    <property type="match status" value="1"/>
</dbReference>
<dbReference type="InterPro" id="IPR050107">
    <property type="entry name" value="ABC_carbohydrate_import_ATPase"/>
</dbReference>
<evidence type="ECO:0000256" key="5">
    <source>
        <dbReference type="ARBA" id="ARBA00022737"/>
    </source>
</evidence>
<reference evidence="12" key="1">
    <citation type="submission" date="2018-08" db="EMBL/GenBank/DDBJ databases">
        <authorList>
            <person name="Grouzdev D.S."/>
            <person name="Krutkina M.S."/>
        </authorList>
    </citation>
    <scope>NUCLEOTIDE SEQUENCE [LARGE SCALE GENOMIC DNA]</scope>
    <source>
        <strain evidence="12">4-11</strain>
    </source>
</reference>
<reference evidence="11 12" key="2">
    <citation type="submission" date="2018-09" db="EMBL/GenBank/DDBJ databases">
        <title>Genome of Sphaerochaeta halotolerans strain 4-11.</title>
        <authorList>
            <person name="Nazina T.N."/>
            <person name="Sokolova D.S."/>
        </authorList>
    </citation>
    <scope>NUCLEOTIDE SEQUENCE [LARGE SCALE GENOMIC DNA]</scope>
    <source>
        <strain evidence="11 12">4-11</strain>
    </source>
</reference>
<dbReference type="PANTHER" id="PTHR43790:SF3">
    <property type="entry name" value="D-ALLOSE IMPORT ATP-BINDING PROTEIN ALSA-RELATED"/>
    <property type="match status" value="1"/>
</dbReference>
<name>A0A372MJ52_9SPIR</name>
<dbReference type="GO" id="GO:0016887">
    <property type="term" value="F:ATP hydrolysis activity"/>
    <property type="evidence" value="ECO:0007669"/>
    <property type="project" value="InterPro"/>
</dbReference>
<keyword evidence="3" id="KW-1003">Cell membrane</keyword>
<dbReference type="CDD" id="cd03215">
    <property type="entry name" value="ABC_Carb_Monos_II"/>
    <property type="match status" value="1"/>
</dbReference>
<dbReference type="InterPro" id="IPR003439">
    <property type="entry name" value="ABC_transporter-like_ATP-bd"/>
</dbReference>
<dbReference type="SUPFAM" id="SSF52540">
    <property type="entry name" value="P-loop containing nucleoside triphosphate hydrolases"/>
    <property type="match status" value="2"/>
</dbReference>
<keyword evidence="5" id="KW-0677">Repeat</keyword>
<evidence type="ECO:0000256" key="8">
    <source>
        <dbReference type="ARBA" id="ARBA00022967"/>
    </source>
</evidence>
<feature type="domain" description="ABC transporter" evidence="10">
    <location>
        <begin position="6"/>
        <end position="243"/>
    </location>
</feature>
<keyword evidence="12" id="KW-1185">Reference proteome</keyword>
<sequence>MQQALLEVQHVTKVFPGIRALDDVHLSLRRGEVHALIGENGAGKSTLVKILTGVYFPTSGSMTLDGKKISFKNAIDAQQAGIVAIHQEASMFPELSVTENIYMGHHLRNPKTKKLDWKTMYERTQGLLLRMQLDINPDSLVKNLSVAQRHMVEIVKALSLDADLVIMDEPTSALTGREVDDLFRIVRSLKEEGKAILFISHKFEEIFEICDYYTVFRDGQYIGEGKVAESDEDTIINMMIGRSIDQMYPHHEPKIGKKILEVKHLSQLGAFKDISFDLHEGEILGLFGLVGAGRSEVVRTIFGIDKASEGTMHLLGKPFMPKGAIDSMRKGIALVPEDRQRQGLVLKMSLTHNISLPVLTNLCWKGLVTNKKTEAKYVQEHGDQMEIKSAGYHVDAETLSGGNQQKVVLAKWIGTNPKILILDEPTKGIDVATKAAVHEFVCEMADKGVAVILISSELPEILGMSDRIVVMHEGYQTAILDAKEATAESVMRYAITTVQMEASNA</sequence>
<dbReference type="Pfam" id="PF00005">
    <property type="entry name" value="ABC_tran"/>
    <property type="match status" value="2"/>
</dbReference>